<evidence type="ECO:0000313" key="2">
    <source>
        <dbReference type="Proteomes" id="UP000245626"/>
    </source>
</evidence>
<dbReference type="Proteomes" id="UP000245626">
    <property type="component" value="Unassembled WGS sequence"/>
</dbReference>
<gene>
    <name evidence="1" type="ORF">IE53DRAFT_7636</name>
</gene>
<accession>A0ACD0NLQ2</accession>
<organism evidence="1 2">
    <name type="scientific">Violaceomyces palustris</name>
    <dbReference type="NCBI Taxonomy" id="1673888"/>
    <lineage>
        <taxon>Eukaryota</taxon>
        <taxon>Fungi</taxon>
        <taxon>Dikarya</taxon>
        <taxon>Basidiomycota</taxon>
        <taxon>Ustilaginomycotina</taxon>
        <taxon>Ustilaginomycetes</taxon>
        <taxon>Violaceomycetales</taxon>
        <taxon>Violaceomycetaceae</taxon>
        <taxon>Violaceomyces</taxon>
    </lineage>
</organism>
<keyword evidence="2" id="KW-1185">Reference proteome</keyword>
<proteinExistence type="predicted"/>
<protein>
    <submittedName>
        <fullName evidence="1">Uncharacterized protein</fullName>
    </submittedName>
</protein>
<evidence type="ECO:0000313" key="1">
    <source>
        <dbReference type="EMBL" id="PWN46773.1"/>
    </source>
</evidence>
<sequence>MTGAKSHHLGEPQRPCAICSPRAKLSYRTSSAYTHPFATSRPTSQGTVVPARERGAKGKEKKRESFKKRLEITPEETTEKGVGKGEEKVIKKWLISREHRILFPFPHLFLLLFLSLFPFLFLSFTFFPFPSLLFSSITPSF</sequence>
<name>A0ACD0NLQ2_9BASI</name>
<reference evidence="1 2" key="1">
    <citation type="journal article" date="2018" name="Mol. Biol. Evol.">
        <title>Broad Genomic Sampling Reveals a Smut Pathogenic Ancestry of the Fungal Clade Ustilaginomycotina.</title>
        <authorList>
            <person name="Kijpornyongpan T."/>
            <person name="Mondo S.J."/>
            <person name="Barry K."/>
            <person name="Sandor L."/>
            <person name="Lee J."/>
            <person name="Lipzen A."/>
            <person name="Pangilinan J."/>
            <person name="LaButti K."/>
            <person name="Hainaut M."/>
            <person name="Henrissat B."/>
            <person name="Grigoriev I.V."/>
            <person name="Spatafora J.W."/>
            <person name="Aime M.C."/>
        </authorList>
    </citation>
    <scope>NUCLEOTIDE SEQUENCE [LARGE SCALE GENOMIC DNA]</scope>
    <source>
        <strain evidence="1 2">SA 807</strain>
    </source>
</reference>
<dbReference type="EMBL" id="KZ820717">
    <property type="protein sequence ID" value="PWN46773.1"/>
    <property type="molecule type" value="Genomic_DNA"/>
</dbReference>